<dbReference type="OrthoDB" id="252653at2"/>
<comment type="caution">
    <text evidence="5">The sequence shown here is derived from an EMBL/GenBank/DDBJ whole genome shotgun (WGS) entry which is preliminary data.</text>
</comment>
<accession>A0A5C6AWR6</accession>
<evidence type="ECO:0000313" key="6">
    <source>
        <dbReference type="Proteomes" id="UP000316213"/>
    </source>
</evidence>
<dbReference type="PANTHER" id="PTHR23303">
    <property type="entry name" value="CARBOXYPEPTIDASE REGULATORY REGION-CONTAINING"/>
    <property type="match status" value="1"/>
</dbReference>
<dbReference type="InterPro" id="IPR013783">
    <property type="entry name" value="Ig-like_fold"/>
</dbReference>
<feature type="domain" description="SD-repeat containing protein B" evidence="4">
    <location>
        <begin position="523"/>
        <end position="594"/>
    </location>
</feature>
<evidence type="ECO:0000259" key="4">
    <source>
        <dbReference type="Pfam" id="PF17210"/>
    </source>
</evidence>
<dbReference type="RefSeq" id="WP_146576328.1">
    <property type="nucleotide sequence ID" value="NZ_SJPM01000001.1"/>
</dbReference>
<dbReference type="SUPFAM" id="SSF117074">
    <property type="entry name" value="Hypothetical protein PA1324"/>
    <property type="match status" value="4"/>
</dbReference>
<dbReference type="AlphaFoldDB" id="A0A5C6AWR6"/>
<name>A0A5C6AWR6_9BACT</name>
<organism evidence="5 6">
    <name type="scientific">Neorhodopirellula pilleata</name>
    <dbReference type="NCBI Taxonomy" id="2714738"/>
    <lineage>
        <taxon>Bacteria</taxon>
        <taxon>Pseudomonadati</taxon>
        <taxon>Planctomycetota</taxon>
        <taxon>Planctomycetia</taxon>
        <taxon>Pirellulales</taxon>
        <taxon>Pirellulaceae</taxon>
        <taxon>Neorhodopirellula</taxon>
    </lineage>
</organism>
<evidence type="ECO:0000256" key="3">
    <source>
        <dbReference type="ARBA" id="ARBA00022729"/>
    </source>
</evidence>
<dbReference type="GO" id="GO:0005576">
    <property type="term" value="C:extracellular region"/>
    <property type="evidence" value="ECO:0007669"/>
    <property type="project" value="UniProtKB-SubCell"/>
</dbReference>
<feature type="domain" description="SD-repeat containing protein B" evidence="4">
    <location>
        <begin position="326"/>
        <end position="394"/>
    </location>
</feature>
<feature type="domain" description="SD-repeat containing protein B" evidence="4">
    <location>
        <begin position="220"/>
        <end position="291"/>
    </location>
</feature>
<comment type="subcellular location">
    <subcellularLocation>
        <location evidence="1">Secreted</location>
    </subcellularLocation>
</comment>
<gene>
    <name evidence="5" type="primary">sdrD_2</name>
    <name evidence="5" type="ORF">Pla100_08460</name>
</gene>
<dbReference type="Gene3D" id="2.60.40.10">
    <property type="entry name" value="Immunoglobulins"/>
    <property type="match status" value="4"/>
</dbReference>
<dbReference type="InterPro" id="IPR051417">
    <property type="entry name" value="SDr/BOS_complex"/>
</dbReference>
<proteinExistence type="predicted"/>
<reference evidence="5 6" key="1">
    <citation type="submission" date="2019-02" db="EMBL/GenBank/DDBJ databases">
        <title>Deep-cultivation of Planctomycetes and their phenomic and genomic characterization uncovers novel biology.</title>
        <authorList>
            <person name="Wiegand S."/>
            <person name="Jogler M."/>
            <person name="Boedeker C."/>
            <person name="Pinto D."/>
            <person name="Vollmers J."/>
            <person name="Rivas-Marin E."/>
            <person name="Kohn T."/>
            <person name="Peeters S.H."/>
            <person name="Heuer A."/>
            <person name="Rast P."/>
            <person name="Oberbeckmann S."/>
            <person name="Bunk B."/>
            <person name="Jeske O."/>
            <person name="Meyerdierks A."/>
            <person name="Storesund J.E."/>
            <person name="Kallscheuer N."/>
            <person name="Luecker S."/>
            <person name="Lage O.M."/>
            <person name="Pohl T."/>
            <person name="Merkel B.J."/>
            <person name="Hornburger P."/>
            <person name="Mueller R.-W."/>
            <person name="Bruemmer F."/>
            <person name="Labrenz M."/>
            <person name="Spormann A.M."/>
            <person name="Op Den Camp H."/>
            <person name="Overmann J."/>
            <person name="Amann R."/>
            <person name="Jetten M.S.M."/>
            <person name="Mascher T."/>
            <person name="Medema M.H."/>
            <person name="Devos D.P."/>
            <person name="Kaster A.-K."/>
            <person name="Ovreas L."/>
            <person name="Rohde M."/>
            <person name="Galperin M.Y."/>
            <person name="Jogler C."/>
        </authorList>
    </citation>
    <scope>NUCLEOTIDE SEQUENCE [LARGE SCALE GENOMIC DNA]</scope>
    <source>
        <strain evidence="5 6">Pla100</strain>
    </source>
</reference>
<dbReference type="InterPro" id="IPR033764">
    <property type="entry name" value="Sdr_B"/>
</dbReference>
<evidence type="ECO:0000313" key="5">
    <source>
        <dbReference type="EMBL" id="TWU03911.1"/>
    </source>
</evidence>
<evidence type="ECO:0000256" key="2">
    <source>
        <dbReference type="ARBA" id="ARBA00022525"/>
    </source>
</evidence>
<evidence type="ECO:0000256" key="1">
    <source>
        <dbReference type="ARBA" id="ARBA00004613"/>
    </source>
</evidence>
<feature type="domain" description="SD-repeat containing protein B" evidence="4">
    <location>
        <begin position="420"/>
        <end position="494"/>
    </location>
</feature>
<keyword evidence="3" id="KW-0732">Signal</keyword>
<sequence length="829" mass="87861">MPNSASRFPRRRRRLLLERFENRRVLAGLGVDIEFSVPGVGEITGDVLRGETVVVDVKVQDVREAAQTPAGVIALPLRYQWNSNELNAVRPLDNLPSPLPLDDALVTGDFPLQRLVQPIEQSANGSRVLPRVQGAALPNQTIGQALGTTQSDTFSTLQFIAEANTNEADFTVTLAGSMSFADAAVLDGVIPLDRTVAVEGIPLAVRASIGIVGGSLSGIKFNDVNENGIRDAGEEVAGVTIQLDTNGDDVVDLETVTANDGTYRFDDLPKGTYTITEVAPDGTEVFLPVSGEYTVTLDQANQNPTGLDFGNNVLPPVTSDVSGTKFDDLNGNGVRDAGEPGLAGITILLDRGNDNSPERMTVTDADGNFRFTGVTAGNYSVSEMLPARTVRTTPETPFVIDVTPPDAVTGLLFGNFGLTNLGGLTFEDLDGDGVQDADEVPLPNVTVELDLDDDGTVDFTTQSGNDGRYQFTDVGPGTHRVIEIVPNGFMATTPVSIPVENRSGTDRNDLNFGLRTPPPIQGSINGFVYTDNDFDGEFDSNEFGLPGIVVELFRGGEMIRTTQTQADGSYRFADLPAGTYRIVQTQPDRFADASISRGTVLPSGETRGATVGLNTFEGLVLGDNETAIDYNFGEILTAVSKRMFTASANLRGELSSSISPTEFRVKGTASNDRITIENLNASGVRITINDQAPVTFTPGQASLILIDGLGGDDRVDFLGSDASESFSATPSRITVKTTSQSIGVFGVEDIRVAGGGGNDEAIIRDTDQSDQLNATGSVVALLAENGSRIGLMNVPRVQAISAIDTASDTTNIDTIDFVLELAGDWTASP</sequence>
<keyword evidence="6" id="KW-1185">Reference proteome</keyword>
<keyword evidence="2" id="KW-0964">Secreted</keyword>
<dbReference type="Proteomes" id="UP000316213">
    <property type="component" value="Unassembled WGS sequence"/>
</dbReference>
<protein>
    <submittedName>
        <fullName evidence="5">Serine-aspartate repeat-containing protein D</fullName>
    </submittedName>
</protein>
<dbReference type="EMBL" id="SJPM01000001">
    <property type="protein sequence ID" value="TWU03911.1"/>
    <property type="molecule type" value="Genomic_DNA"/>
</dbReference>
<dbReference type="Pfam" id="PF17210">
    <property type="entry name" value="SdrD_B"/>
    <property type="match status" value="4"/>
</dbReference>